<proteinExistence type="predicted"/>
<dbReference type="GeneID" id="7874770"/>
<keyword evidence="2" id="KW-1185">Reference proteome</keyword>
<sequence>MNLLLGSIASSYNPPAPSLLMVLPAGVPDPIIRYSPEFVTLDVNNLVNVILNQGTGGASFDLHPRTANKLNISVEATWGGKKVFNTTTHTSGGYQITGGTNWLTNAKTFMTTSTYQNGAANFTNFDAIVSGRASGAGNEFEMVGNNGSNRLFGKLDVVYRNGVALATPTSNGFLPLLKTTIGGSEFSNNFEVGTVFYDNFATSRYWRGLTGELMIWNTELNATQVADLHTAMVAFYS</sequence>
<accession>C4NTB7</accession>
<dbReference type="Proteomes" id="UP000002342">
    <property type="component" value="Segment"/>
</dbReference>
<dbReference type="EMBL" id="FJ591094">
    <property type="protein sequence ID" value="ACL81383.1"/>
    <property type="molecule type" value="Genomic_DNA"/>
</dbReference>
<name>C4NTB7_9CAUD</name>
<reference evidence="1 2" key="1">
    <citation type="journal article" date="2009" name="Environ. Microbiol.">
        <title>Genome sequences of two novel phages infecting marine roseobacters.</title>
        <authorList>
            <person name="Zhao Y."/>
            <person name="Wang K."/>
            <person name="Jiao N."/>
            <person name="Chen F."/>
        </authorList>
    </citation>
    <scope>NUCLEOTIDE SEQUENCE</scope>
    <source>
        <strain evidence="1">EE36P1</strain>
    </source>
</reference>
<dbReference type="RefSeq" id="YP_002898965.1">
    <property type="nucleotide sequence ID" value="NC_012696.1"/>
</dbReference>
<evidence type="ECO:0000313" key="1">
    <source>
        <dbReference type="EMBL" id="ACL81383.1"/>
    </source>
</evidence>
<organism evidence="1 2">
    <name type="scientific">Sulfitobacter phage EE36phi1</name>
    <dbReference type="NCBI Taxonomy" id="490913"/>
    <lineage>
        <taxon>Viruses</taxon>
        <taxon>Duplodnaviria</taxon>
        <taxon>Heunggongvirae</taxon>
        <taxon>Uroviricota</taxon>
        <taxon>Caudoviricetes</taxon>
        <taxon>Schitoviridae</taxon>
        <taxon>Rhodovirinae</taxon>
        <taxon>Aorunvirus</taxon>
        <taxon>Aorunvirus EE36phi1</taxon>
    </lineage>
</organism>
<evidence type="ECO:0000313" key="2">
    <source>
        <dbReference type="Proteomes" id="UP000002342"/>
    </source>
</evidence>
<protein>
    <submittedName>
        <fullName evidence="1">Uncharacterized protein</fullName>
    </submittedName>
</protein>
<dbReference type="KEGG" id="vg:7874770"/>